<dbReference type="PANTHER" id="PTHR23259">
    <property type="entry name" value="RIDDLE"/>
    <property type="match status" value="1"/>
</dbReference>
<feature type="domain" description="TIL" evidence="5">
    <location>
        <begin position="46"/>
        <end position="100"/>
    </location>
</feature>
<dbReference type="Pfam" id="PF01826">
    <property type="entry name" value="TIL"/>
    <property type="match status" value="2"/>
</dbReference>
<evidence type="ECO:0000256" key="2">
    <source>
        <dbReference type="ARBA" id="ARBA00022900"/>
    </source>
</evidence>
<evidence type="ECO:0000256" key="3">
    <source>
        <dbReference type="ARBA" id="ARBA00023157"/>
    </source>
</evidence>
<feature type="domain" description="TIL" evidence="5">
    <location>
        <begin position="110"/>
        <end position="163"/>
    </location>
</feature>
<dbReference type="CDD" id="cd19941">
    <property type="entry name" value="TIL"/>
    <property type="match status" value="2"/>
</dbReference>
<keyword evidence="6" id="KW-1185">Reference proteome</keyword>
<dbReference type="SUPFAM" id="SSF57567">
    <property type="entry name" value="Serine protease inhibitors"/>
    <property type="match status" value="2"/>
</dbReference>
<dbReference type="WBParaSite" id="MBELARI_LOCUS16066">
    <property type="protein sequence ID" value="MBELARI_LOCUS16066"/>
    <property type="gene ID" value="MBELARI_LOCUS16066"/>
</dbReference>
<feature type="signal peptide" evidence="4">
    <location>
        <begin position="1"/>
        <end position="15"/>
    </location>
</feature>
<evidence type="ECO:0000313" key="6">
    <source>
        <dbReference type="Proteomes" id="UP000887575"/>
    </source>
</evidence>
<feature type="chain" id="PRO_5041856396" evidence="4">
    <location>
        <begin position="16"/>
        <end position="180"/>
    </location>
</feature>
<dbReference type="PANTHER" id="PTHR23259:SF70">
    <property type="entry name" value="ACCESSORY GLAND PROTEIN ACP62F-RELATED"/>
    <property type="match status" value="1"/>
</dbReference>
<evidence type="ECO:0000256" key="4">
    <source>
        <dbReference type="SAM" id="SignalP"/>
    </source>
</evidence>
<evidence type="ECO:0000313" key="7">
    <source>
        <dbReference type="WBParaSite" id="MBELARI_LOCUS16066"/>
    </source>
</evidence>
<dbReference type="Proteomes" id="UP000887575">
    <property type="component" value="Unassembled WGS sequence"/>
</dbReference>
<dbReference type="InterPro" id="IPR036084">
    <property type="entry name" value="Ser_inhib-like_sf"/>
</dbReference>
<proteinExistence type="predicted"/>
<organism evidence="6 7">
    <name type="scientific">Mesorhabditis belari</name>
    <dbReference type="NCBI Taxonomy" id="2138241"/>
    <lineage>
        <taxon>Eukaryota</taxon>
        <taxon>Metazoa</taxon>
        <taxon>Ecdysozoa</taxon>
        <taxon>Nematoda</taxon>
        <taxon>Chromadorea</taxon>
        <taxon>Rhabditida</taxon>
        <taxon>Rhabditina</taxon>
        <taxon>Rhabditomorpha</taxon>
        <taxon>Rhabditoidea</taxon>
        <taxon>Rhabditidae</taxon>
        <taxon>Mesorhabditinae</taxon>
        <taxon>Mesorhabditis</taxon>
    </lineage>
</organism>
<keyword evidence="1" id="KW-0646">Protease inhibitor</keyword>
<keyword evidence="4" id="KW-0732">Signal</keyword>
<dbReference type="Gene3D" id="2.10.25.10">
    <property type="entry name" value="Laminin"/>
    <property type="match status" value="2"/>
</dbReference>
<evidence type="ECO:0000313" key="8">
    <source>
        <dbReference type="WBParaSite" id="MBELARI_LOCUS16090"/>
    </source>
</evidence>
<evidence type="ECO:0000259" key="5">
    <source>
        <dbReference type="Pfam" id="PF01826"/>
    </source>
</evidence>
<dbReference type="InterPro" id="IPR051368">
    <property type="entry name" value="SerProtInhib-TIL_Domain"/>
</dbReference>
<evidence type="ECO:0000256" key="1">
    <source>
        <dbReference type="ARBA" id="ARBA00022690"/>
    </source>
</evidence>
<dbReference type="WBParaSite" id="MBELARI_LOCUS16090">
    <property type="protein sequence ID" value="MBELARI_LOCUS16090"/>
    <property type="gene ID" value="MBELARI_LOCUS16090"/>
</dbReference>
<name>A0AAF3EPR1_9BILA</name>
<dbReference type="AlphaFoldDB" id="A0AAF3EPR1"/>
<keyword evidence="2" id="KW-0722">Serine protease inhibitor</keyword>
<dbReference type="GO" id="GO:0004867">
    <property type="term" value="F:serine-type endopeptidase inhibitor activity"/>
    <property type="evidence" value="ECO:0007669"/>
    <property type="project" value="UniProtKB-KW"/>
</dbReference>
<protein>
    <submittedName>
        <fullName evidence="7 8">TIL domain-containing protein</fullName>
    </submittedName>
</protein>
<dbReference type="InterPro" id="IPR002919">
    <property type="entry name" value="TIL_dom"/>
</dbReference>
<accession>A0AAF3EPR1</accession>
<sequence>MRSVVFSALFVVGFAQFPQQIADPHDVGEVLVNPGQIDLGSPPQACNVNEQWVGLCASSCEATCDNQKPMFCTVNCQNGCQCLPGLVRKADGTCDTAENCPPMATPSITCAINEQWMNCGSQCEPSCDNPVPQVCTTGCFQGCQCQQGFFRQPDGTCDILQQCPGMMDGGDMGGDMGGDD</sequence>
<keyword evidence="3" id="KW-1015">Disulfide bond</keyword>
<reference evidence="7 8" key="1">
    <citation type="submission" date="2024-02" db="UniProtKB">
        <authorList>
            <consortium name="WormBaseParasite"/>
        </authorList>
    </citation>
    <scope>IDENTIFICATION</scope>
</reference>